<dbReference type="Pfam" id="PF02366">
    <property type="entry name" value="PMT"/>
    <property type="match status" value="1"/>
</dbReference>
<proteinExistence type="predicted"/>
<feature type="transmembrane region" description="Helical" evidence="8">
    <location>
        <begin position="363"/>
        <end position="383"/>
    </location>
</feature>
<evidence type="ECO:0000256" key="5">
    <source>
        <dbReference type="ARBA" id="ARBA00022692"/>
    </source>
</evidence>
<dbReference type="EC" id="2.4.-.-" evidence="10"/>
<dbReference type="InterPro" id="IPR050297">
    <property type="entry name" value="LipidA_mod_glycosyltrf_83"/>
</dbReference>
<keyword evidence="4 10" id="KW-0808">Transferase</keyword>
<evidence type="ECO:0000313" key="10">
    <source>
        <dbReference type="EMBL" id="MFC1431769.1"/>
    </source>
</evidence>
<dbReference type="RefSeq" id="WP_380552777.1">
    <property type="nucleotide sequence ID" value="NZ_JBHEZY010000004.1"/>
</dbReference>
<organism evidence="10 11">
    <name type="scientific">Streptacidiphilus alkalitolerans</name>
    <dbReference type="NCBI Taxonomy" id="3342712"/>
    <lineage>
        <taxon>Bacteria</taxon>
        <taxon>Bacillati</taxon>
        <taxon>Actinomycetota</taxon>
        <taxon>Actinomycetes</taxon>
        <taxon>Kitasatosporales</taxon>
        <taxon>Streptomycetaceae</taxon>
        <taxon>Streptacidiphilus</taxon>
    </lineage>
</organism>
<sequence>MTTLLPLAGRRPALPAAARPRRPLLVRLPLLCLLALQAVLSWRLQNSAFQDESLYLYAGHREIALLLHGTPTYDNYASYFSGAPFFYPVLGAMADRFAGLAGARALSLLFMLACTVLLHGLARRLFGRRSALMGAALFALSGPVLFLGHLATYDAMALFLLAVGAWTAVRAARLPWPVTALVGVPLALAGTAKYAALLFAGTVLGLVALAALPERGLRQALLRGLLALGSAVGCAALVLLLAGPSFLAGVRSTTTARQAGTDSTPLLLRLSAEYGGLVLLLAVVGTVLLVRAGTGRQRTTRLLLAGLLTGTALLAPAYQVHLHTLTSLHKHIGFGLFFAAPVAGYGLARIADVGHYSPRRLGIALGVCLLATELGISQSAALFRQWPDSTRLEQVLRTQIRPQTGHYLVEEAEVPRYYQAALAQPYQWSGTYFFAYTDKKGDHLTGVPAYRAALTEDYFDLVVLRYGPTAGLDRQIDSALTTGHGYTLIATVAADSSYGRGTWFVWRPNRD</sequence>
<feature type="domain" description="ArnT-like N-terminal" evidence="9">
    <location>
        <begin position="102"/>
        <end position="216"/>
    </location>
</feature>
<feature type="transmembrane region" description="Helical" evidence="8">
    <location>
        <begin position="130"/>
        <end position="151"/>
    </location>
</feature>
<dbReference type="PANTHER" id="PTHR33908:SF11">
    <property type="entry name" value="MEMBRANE PROTEIN"/>
    <property type="match status" value="1"/>
</dbReference>
<feature type="transmembrane region" description="Helical" evidence="8">
    <location>
        <begin position="267"/>
        <end position="290"/>
    </location>
</feature>
<feature type="transmembrane region" description="Helical" evidence="8">
    <location>
        <begin position="332"/>
        <end position="351"/>
    </location>
</feature>
<feature type="transmembrane region" description="Helical" evidence="8">
    <location>
        <begin position="97"/>
        <end position="118"/>
    </location>
</feature>
<evidence type="ECO:0000256" key="8">
    <source>
        <dbReference type="SAM" id="Phobius"/>
    </source>
</evidence>
<dbReference type="Proteomes" id="UP001592530">
    <property type="component" value="Unassembled WGS sequence"/>
</dbReference>
<feature type="transmembrane region" description="Helical" evidence="8">
    <location>
        <begin position="194"/>
        <end position="212"/>
    </location>
</feature>
<keyword evidence="7 8" id="KW-0472">Membrane</keyword>
<evidence type="ECO:0000256" key="3">
    <source>
        <dbReference type="ARBA" id="ARBA00022676"/>
    </source>
</evidence>
<dbReference type="InterPro" id="IPR003342">
    <property type="entry name" value="ArnT-like_N"/>
</dbReference>
<reference evidence="10 11" key="1">
    <citation type="submission" date="2024-09" db="EMBL/GenBank/DDBJ databases">
        <authorList>
            <person name="Lee S.D."/>
        </authorList>
    </citation>
    <scope>NUCLEOTIDE SEQUENCE [LARGE SCALE GENOMIC DNA]</scope>
    <source>
        <strain evidence="10 11">N1-3</strain>
    </source>
</reference>
<evidence type="ECO:0000259" key="9">
    <source>
        <dbReference type="Pfam" id="PF02366"/>
    </source>
</evidence>
<comment type="caution">
    <text evidence="10">The sequence shown here is derived from an EMBL/GenBank/DDBJ whole genome shotgun (WGS) entry which is preliminary data.</text>
</comment>
<evidence type="ECO:0000256" key="2">
    <source>
        <dbReference type="ARBA" id="ARBA00022475"/>
    </source>
</evidence>
<feature type="transmembrane region" description="Helical" evidence="8">
    <location>
        <begin position="302"/>
        <end position="320"/>
    </location>
</feature>
<keyword evidence="2" id="KW-1003">Cell membrane</keyword>
<evidence type="ECO:0000313" key="11">
    <source>
        <dbReference type="Proteomes" id="UP001592530"/>
    </source>
</evidence>
<protein>
    <submittedName>
        <fullName evidence="10">ArnT family glycosyltransferase</fullName>
        <ecNumber evidence="10">2.4.-.-</ecNumber>
    </submittedName>
</protein>
<evidence type="ECO:0000256" key="1">
    <source>
        <dbReference type="ARBA" id="ARBA00004651"/>
    </source>
</evidence>
<dbReference type="EMBL" id="JBHEZY010000004">
    <property type="protein sequence ID" value="MFC1431769.1"/>
    <property type="molecule type" value="Genomic_DNA"/>
</dbReference>
<dbReference type="GO" id="GO:0016757">
    <property type="term" value="F:glycosyltransferase activity"/>
    <property type="evidence" value="ECO:0007669"/>
    <property type="project" value="UniProtKB-KW"/>
</dbReference>
<evidence type="ECO:0000256" key="6">
    <source>
        <dbReference type="ARBA" id="ARBA00022989"/>
    </source>
</evidence>
<evidence type="ECO:0000256" key="7">
    <source>
        <dbReference type="ARBA" id="ARBA00023136"/>
    </source>
</evidence>
<feature type="transmembrane region" description="Helical" evidence="8">
    <location>
        <begin position="224"/>
        <end position="247"/>
    </location>
</feature>
<evidence type="ECO:0000256" key="4">
    <source>
        <dbReference type="ARBA" id="ARBA00022679"/>
    </source>
</evidence>
<dbReference type="PANTHER" id="PTHR33908">
    <property type="entry name" value="MANNOSYLTRANSFERASE YKCB-RELATED"/>
    <property type="match status" value="1"/>
</dbReference>
<comment type="subcellular location">
    <subcellularLocation>
        <location evidence="1">Cell membrane</location>
        <topology evidence="1">Multi-pass membrane protein</topology>
    </subcellularLocation>
</comment>
<keyword evidence="5 8" id="KW-0812">Transmembrane</keyword>
<accession>A0ABV6X0N9</accession>
<gene>
    <name evidence="10" type="ORF">ACEZDB_14050</name>
</gene>
<keyword evidence="3 10" id="KW-0328">Glycosyltransferase</keyword>
<keyword evidence="6 8" id="KW-1133">Transmembrane helix</keyword>
<name>A0ABV6X0N9_9ACTN</name>